<feature type="compositionally biased region" description="Basic and acidic residues" evidence="3">
    <location>
        <begin position="216"/>
        <end position="239"/>
    </location>
</feature>
<accession>A0AAP0FVS7</accession>
<dbReference type="PANTHER" id="PTHR34676">
    <property type="entry name" value="DUF4219 DOMAIN-CONTAINING PROTEIN-RELATED"/>
    <property type="match status" value="1"/>
</dbReference>
<feature type="compositionally biased region" description="Basic and acidic residues" evidence="3">
    <location>
        <begin position="352"/>
        <end position="369"/>
    </location>
</feature>
<dbReference type="GO" id="GO:0008270">
    <property type="term" value="F:zinc ion binding"/>
    <property type="evidence" value="ECO:0007669"/>
    <property type="project" value="UniProtKB-KW"/>
</dbReference>
<evidence type="ECO:0000259" key="4">
    <source>
        <dbReference type="PROSITE" id="PS50158"/>
    </source>
</evidence>
<gene>
    <name evidence="5" type="ORF">KSP39_PZI021341</name>
</gene>
<evidence type="ECO:0000256" key="2">
    <source>
        <dbReference type="SAM" id="Coils"/>
    </source>
</evidence>
<dbReference type="GO" id="GO:0003676">
    <property type="term" value="F:nucleic acid binding"/>
    <property type="evidence" value="ECO:0007669"/>
    <property type="project" value="InterPro"/>
</dbReference>
<feature type="compositionally biased region" description="Polar residues" evidence="3">
    <location>
        <begin position="405"/>
        <end position="417"/>
    </location>
</feature>
<feature type="domain" description="CCHC-type" evidence="4">
    <location>
        <begin position="331"/>
        <end position="345"/>
    </location>
</feature>
<feature type="compositionally biased region" description="Basic residues" evidence="3">
    <location>
        <begin position="556"/>
        <end position="572"/>
    </location>
</feature>
<evidence type="ECO:0000256" key="1">
    <source>
        <dbReference type="PROSITE-ProRule" id="PRU00047"/>
    </source>
</evidence>
<dbReference type="InterPro" id="IPR001878">
    <property type="entry name" value="Znf_CCHC"/>
</dbReference>
<feature type="coiled-coil region" evidence="2">
    <location>
        <begin position="456"/>
        <end position="521"/>
    </location>
</feature>
<keyword evidence="2" id="KW-0175">Coiled coil</keyword>
<feature type="compositionally biased region" description="Basic and acidic residues" evidence="3">
    <location>
        <begin position="291"/>
        <end position="318"/>
    </location>
</feature>
<dbReference type="Gene3D" id="4.10.60.10">
    <property type="entry name" value="Zinc finger, CCHC-type"/>
    <property type="match status" value="1"/>
</dbReference>
<protein>
    <recommendedName>
        <fullName evidence="4">CCHC-type domain-containing protein</fullName>
    </recommendedName>
</protein>
<dbReference type="SUPFAM" id="SSF57756">
    <property type="entry name" value="Retrovirus zinc finger-like domains"/>
    <property type="match status" value="1"/>
</dbReference>
<feature type="compositionally biased region" description="Low complexity" evidence="3">
    <location>
        <begin position="260"/>
        <end position="270"/>
    </location>
</feature>
<feature type="region of interest" description="Disordered" evidence="3">
    <location>
        <begin position="288"/>
        <end position="321"/>
    </location>
</feature>
<keyword evidence="6" id="KW-1185">Reference proteome</keyword>
<dbReference type="PROSITE" id="PS50158">
    <property type="entry name" value="ZF_CCHC"/>
    <property type="match status" value="1"/>
</dbReference>
<dbReference type="PANTHER" id="PTHR34676:SF27">
    <property type="entry name" value="ASPARTYL-TRNA SYNTHETASE"/>
    <property type="match status" value="1"/>
</dbReference>
<keyword evidence="1" id="KW-0479">Metal-binding</keyword>
<organism evidence="5 6">
    <name type="scientific">Platanthera zijinensis</name>
    <dbReference type="NCBI Taxonomy" id="2320716"/>
    <lineage>
        <taxon>Eukaryota</taxon>
        <taxon>Viridiplantae</taxon>
        <taxon>Streptophyta</taxon>
        <taxon>Embryophyta</taxon>
        <taxon>Tracheophyta</taxon>
        <taxon>Spermatophyta</taxon>
        <taxon>Magnoliopsida</taxon>
        <taxon>Liliopsida</taxon>
        <taxon>Asparagales</taxon>
        <taxon>Orchidaceae</taxon>
        <taxon>Orchidoideae</taxon>
        <taxon>Orchideae</taxon>
        <taxon>Orchidinae</taxon>
        <taxon>Platanthera</taxon>
    </lineage>
</organism>
<evidence type="ECO:0000313" key="5">
    <source>
        <dbReference type="EMBL" id="KAK8918528.1"/>
    </source>
</evidence>
<evidence type="ECO:0000313" key="6">
    <source>
        <dbReference type="Proteomes" id="UP001418222"/>
    </source>
</evidence>
<dbReference type="InterPro" id="IPR036875">
    <property type="entry name" value="Znf_CCHC_sf"/>
</dbReference>
<name>A0AAP0FVS7_9ASPA</name>
<feature type="compositionally biased region" description="Acidic residues" evidence="3">
    <location>
        <begin position="381"/>
        <end position="391"/>
    </location>
</feature>
<evidence type="ECO:0000256" key="3">
    <source>
        <dbReference type="SAM" id="MobiDB-lite"/>
    </source>
</evidence>
<feature type="region of interest" description="Disordered" evidence="3">
    <location>
        <begin position="545"/>
        <end position="580"/>
    </location>
</feature>
<proteinExistence type="predicted"/>
<reference evidence="5 6" key="1">
    <citation type="journal article" date="2022" name="Nat. Plants">
        <title>Genomes of leafy and leafless Platanthera orchids illuminate the evolution of mycoheterotrophy.</title>
        <authorList>
            <person name="Li M.H."/>
            <person name="Liu K.W."/>
            <person name="Li Z."/>
            <person name="Lu H.C."/>
            <person name="Ye Q.L."/>
            <person name="Zhang D."/>
            <person name="Wang J.Y."/>
            <person name="Li Y.F."/>
            <person name="Zhong Z.M."/>
            <person name="Liu X."/>
            <person name="Yu X."/>
            <person name="Liu D.K."/>
            <person name="Tu X.D."/>
            <person name="Liu B."/>
            <person name="Hao Y."/>
            <person name="Liao X.Y."/>
            <person name="Jiang Y.T."/>
            <person name="Sun W.H."/>
            <person name="Chen J."/>
            <person name="Chen Y.Q."/>
            <person name="Ai Y."/>
            <person name="Zhai J.W."/>
            <person name="Wu S.S."/>
            <person name="Zhou Z."/>
            <person name="Hsiao Y.Y."/>
            <person name="Wu W.L."/>
            <person name="Chen Y.Y."/>
            <person name="Lin Y.F."/>
            <person name="Hsu J.L."/>
            <person name="Li C.Y."/>
            <person name="Wang Z.W."/>
            <person name="Zhao X."/>
            <person name="Zhong W.Y."/>
            <person name="Ma X.K."/>
            <person name="Ma L."/>
            <person name="Huang J."/>
            <person name="Chen G.Z."/>
            <person name="Huang M.Z."/>
            <person name="Huang L."/>
            <person name="Peng D.H."/>
            <person name="Luo Y.B."/>
            <person name="Zou S.Q."/>
            <person name="Chen S.P."/>
            <person name="Lan S."/>
            <person name="Tsai W.C."/>
            <person name="Van de Peer Y."/>
            <person name="Liu Z.J."/>
        </authorList>
    </citation>
    <scope>NUCLEOTIDE SEQUENCE [LARGE SCALE GENOMIC DNA]</scope>
    <source>
        <strain evidence="5">Lor287</strain>
    </source>
</reference>
<dbReference type="Pfam" id="PF14223">
    <property type="entry name" value="Retrotran_gag_2"/>
    <property type="match status" value="1"/>
</dbReference>
<dbReference type="EMBL" id="JBBWWQ010000019">
    <property type="protein sequence ID" value="KAK8918528.1"/>
    <property type="molecule type" value="Genomic_DNA"/>
</dbReference>
<dbReference type="AlphaFoldDB" id="A0AAP0FVS7"/>
<dbReference type="Proteomes" id="UP001418222">
    <property type="component" value="Unassembled WGS sequence"/>
</dbReference>
<sequence>MDKAKDFAKLPLCTKTNFPMWKERIKFFMEAVDPRIFMIVEEGPYVPMTTSTIDPTLKVPKKLMDLDKDEIALVSLDKKAKNIIASAVDDSMLLNLIHCQSAKEMWQCLLVLMEGTEEVRDDRRSLLNQKYEAFRQGPKDSITDTFENFSKIVNGLKGYGRKFTNGDLNDKFLRSLTKEWDTKVCAIREFGRLAETDPQNLFGKLMSYEMQINTRKAEEEKSRSSSKDKTVALKAESTKKVKAQSSTPAQEIIESEESSEPSSSGSELSEGEFSLLSRQFKKFLNKKKNWRGKDASHRRSHYESDRRKKGSSSHDRYVPKQNKHVSSDIVCYCCNKPGHMIAECPHKKREGGKKESKKPFHQKKNERSFVAKKTKTLSDSDSSESSEEEEAYFGLMAQTDEETEPQYTGKVNSHTPLSESESSEHENEDSSSDDESELMVQYRELIKAYDKCRKVVKAQAKEIKSLKASESSLREEVLEMESLKGKLNSAIKELNETLSLVSLKEKVIEKLEEQFEAEKKLVESFSKPKTVLPLIAEFSAQTDGAGLGHVTSSSKTSRRNKTQRKNKAAKKALAKEKGKAPQEQTTFNKVIYPTNKFDLESSYGHWSRPTYVEPKSRYQGWARPRNFGESVFKAPYEKISLQSYGPYNHGHNFKRAPKVKEVEVLSTKERKACSCHQHEASTSRAAPPARPHVKMVKQEKNGQRYNRFHCWCCGKIEAFAAIVLVWESFQTLLYDVDKEYFAYTDWI</sequence>
<keyword evidence="1" id="KW-0863">Zinc-finger</keyword>
<comment type="caution">
    <text evidence="5">The sequence shown here is derived from an EMBL/GenBank/DDBJ whole genome shotgun (WGS) entry which is preliminary data.</text>
</comment>
<feature type="compositionally biased region" description="Acidic residues" evidence="3">
    <location>
        <begin position="426"/>
        <end position="436"/>
    </location>
</feature>
<keyword evidence="1" id="KW-0862">Zinc</keyword>
<feature type="region of interest" description="Disordered" evidence="3">
    <location>
        <begin position="344"/>
        <end position="436"/>
    </location>
</feature>
<feature type="region of interest" description="Disordered" evidence="3">
    <location>
        <begin position="216"/>
        <end position="270"/>
    </location>
</feature>